<dbReference type="SUPFAM" id="SSF46548">
    <property type="entry name" value="alpha-helical ferredoxin"/>
    <property type="match status" value="1"/>
</dbReference>
<feature type="domain" description="FAD/NAD(P)-binding" evidence="6">
    <location>
        <begin position="158"/>
        <end position="460"/>
    </location>
</feature>
<dbReference type="InterPro" id="IPR028261">
    <property type="entry name" value="DPD_II"/>
</dbReference>
<keyword evidence="5" id="KW-0411">Iron-sulfur</keyword>
<dbReference type="Gene3D" id="3.50.50.60">
    <property type="entry name" value="FAD/NAD(P)-binding domain"/>
    <property type="match status" value="2"/>
</dbReference>
<dbReference type="InterPro" id="IPR006006">
    <property type="entry name" value="GltD-like"/>
</dbReference>
<protein>
    <submittedName>
        <fullName evidence="8">Glutamate synthase subunit beta</fullName>
    </submittedName>
</protein>
<keyword evidence="2" id="KW-0479">Metal-binding</keyword>
<evidence type="ECO:0000259" key="6">
    <source>
        <dbReference type="Pfam" id="PF07992"/>
    </source>
</evidence>
<evidence type="ECO:0000256" key="2">
    <source>
        <dbReference type="ARBA" id="ARBA00022723"/>
    </source>
</evidence>
<keyword evidence="3" id="KW-0560">Oxidoreductase</keyword>
<name>A0ABX5V9F2_9BACT</name>
<proteinExistence type="predicted"/>
<dbReference type="RefSeq" id="WP_138323598.1">
    <property type="nucleotide sequence ID" value="NZ_CP040463.1"/>
</dbReference>
<keyword evidence="4" id="KW-0408">Iron</keyword>
<dbReference type="InterPro" id="IPR036188">
    <property type="entry name" value="FAD/NAD-bd_sf"/>
</dbReference>
<dbReference type="PANTHER" id="PTHR42783">
    <property type="entry name" value="GLUTAMATE SYNTHASE [NADPH] SMALL CHAIN"/>
    <property type="match status" value="1"/>
</dbReference>
<evidence type="ECO:0000313" key="8">
    <source>
        <dbReference type="EMBL" id="QCT94925.1"/>
    </source>
</evidence>
<evidence type="ECO:0000259" key="7">
    <source>
        <dbReference type="Pfam" id="PF14691"/>
    </source>
</evidence>
<keyword evidence="1" id="KW-0004">4Fe-4S</keyword>
<reference evidence="8 9" key="1">
    <citation type="submission" date="2019-05" db="EMBL/GenBank/DDBJ databases">
        <title>A comparative analysis of the Nautiliaceae.</title>
        <authorList>
            <person name="Grosche A."/>
            <person name="Smedile F."/>
            <person name="Vetriani C."/>
        </authorList>
    </citation>
    <scope>NUCLEOTIDE SEQUENCE [LARGE SCALE GENOMIC DNA]</scope>
    <source>
        <strain evidence="8 9">TB-2</strain>
    </source>
</reference>
<organism evidence="8 9">
    <name type="scientific">Caminibacter mediatlanticus TB-2</name>
    <dbReference type="NCBI Taxonomy" id="391592"/>
    <lineage>
        <taxon>Bacteria</taxon>
        <taxon>Pseudomonadati</taxon>
        <taxon>Campylobacterota</taxon>
        <taxon>Epsilonproteobacteria</taxon>
        <taxon>Nautiliales</taxon>
        <taxon>Nautiliaceae</taxon>
        <taxon>Caminibacter</taxon>
    </lineage>
</organism>
<keyword evidence="9" id="KW-1185">Reference proteome</keyword>
<evidence type="ECO:0000256" key="3">
    <source>
        <dbReference type="ARBA" id="ARBA00023002"/>
    </source>
</evidence>
<evidence type="ECO:0000256" key="4">
    <source>
        <dbReference type="ARBA" id="ARBA00023004"/>
    </source>
</evidence>
<dbReference type="Proteomes" id="UP000306825">
    <property type="component" value="Chromosome"/>
</dbReference>
<feature type="domain" description="Dihydroprymidine dehydrogenase" evidence="7">
    <location>
        <begin position="22"/>
        <end position="143"/>
    </location>
</feature>
<dbReference type="InterPro" id="IPR023753">
    <property type="entry name" value="FAD/NAD-binding_dom"/>
</dbReference>
<sequence length="473" mass="53148">MPRRHFHKIPRKIQRKRPAEERVKDFHPVYHEFEDKEALDQALRCITCPIDLLRDFPNKDFPFCRTGCPLTNKIPQWIKALKHGNLKTAFELSNETSPFPEIMGRICPHDNLCQGSCTIHKTPHGSVTIGALEVYISEKGFEEGFKPYYGEDKEKKGKVAVIGAGPAGLSCATFLLREGVNVDIYDKHDRPGGLLMYGIPNFKLPKDRILKRVKWMEEAGAKFILNHPVLTEKEFEEIVDNYDAVFIGVGAPSGRGAGIPNEEAKGVYHVMDVLIHAQKRVFKDFDDCFLRGKKVVVLGGGDSAMDAVRTSVRSGAKEVYCVYRRDEANMPGSKKEVENAKEEGVKFIFYAAPKEIKVNENNEVVGIVCNKTELTEPDERGRRRVRVVEGSEFEIDCDIIIFALGFDNVKFPWYEHAGIETDKWGCPVVNEKFQTTNEKVFAGGDAIRGADLVVTAVRDGREAAKAIAKMIRG</sequence>
<dbReference type="EMBL" id="CP040463">
    <property type="protein sequence ID" value="QCT94925.1"/>
    <property type="molecule type" value="Genomic_DNA"/>
</dbReference>
<gene>
    <name evidence="8" type="ORF">FE773_06910</name>
</gene>
<accession>A0ABX5V9F2</accession>
<dbReference type="Pfam" id="PF14691">
    <property type="entry name" value="Fer4_20"/>
    <property type="match status" value="1"/>
</dbReference>
<dbReference type="InterPro" id="IPR009051">
    <property type="entry name" value="Helical_ferredxn"/>
</dbReference>
<evidence type="ECO:0000313" key="9">
    <source>
        <dbReference type="Proteomes" id="UP000306825"/>
    </source>
</evidence>
<evidence type="ECO:0000256" key="1">
    <source>
        <dbReference type="ARBA" id="ARBA00022485"/>
    </source>
</evidence>
<dbReference type="Gene3D" id="1.10.1060.10">
    <property type="entry name" value="Alpha-helical ferredoxin"/>
    <property type="match status" value="1"/>
</dbReference>
<evidence type="ECO:0000256" key="5">
    <source>
        <dbReference type="ARBA" id="ARBA00023014"/>
    </source>
</evidence>
<dbReference type="Pfam" id="PF07992">
    <property type="entry name" value="Pyr_redox_2"/>
    <property type="match status" value="1"/>
</dbReference>
<dbReference type="PRINTS" id="PR00419">
    <property type="entry name" value="ADXRDTASE"/>
</dbReference>
<dbReference type="PANTHER" id="PTHR42783:SF3">
    <property type="entry name" value="GLUTAMATE SYNTHASE [NADPH] SMALL CHAIN-RELATED"/>
    <property type="match status" value="1"/>
</dbReference>
<dbReference type="NCBIfam" id="TIGR01318">
    <property type="entry name" value="gltD_gamma_fam"/>
    <property type="match status" value="1"/>
</dbReference>
<dbReference type="SUPFAM" id="SSF51971">
    <property type="entry name" value="Nucleotide-binding domain"/>
    <property type="match status" value="2"/>
</dbReference>